<dbReference type="EMBL" id="JAUHHV010000007">
    <property type="protein sequence ID" value="KAK1417603.1"/>
    <property type="molecule type" value="Genomic_DNA"/>
</dbReference>
<evidence type="ECO:0000313" key="2">
    <source>
        <dbReference type="Proteomes" id="UP001229421"/>
    </source>
</evidence>
<keyword evidence="2" id="KW-1185">Reference proteome</keyword>
<reference evidence="1" key="1">
    <citation type="journal article" date="2023" name="bioRxiv">
        <title>Improved chromosome-level genome assembly for marigold (Tagetes erecta).</title>
        <authorList>
            <person name="Jiang F."/>
            <person name="Yuan L."/>
            <person name="Wang S."/>
            <person name="Wang H."/>
            <person name="Xu D."/>
            <person name="Wang A."/>
            <person name="Fan W."/>
        </authorList>
    </citation>
    <scope>NUCLEOTIDE SEQUENCE</scope>
    <source>
        <strain evidence="1">WSJ</strain>
        <tissue evidence="1">Leaf</tissue>
    </source>
</reference>
<accession>A0AAD8NR15</accession>
<dbReference type="AlphaFoldDB" id="A0AAD8NR15"/>
<proteinExistence type="predicted"/>
<organism evidence="1 2">
    <name type="scientific">Tagetes erecta</name>
    <name type="common">African marigold</name>
    <dbReference type="NCBI Taxonomy" id="13708"/>
    <lineage>
        <taxon>Eukaryota</taxon>
        <taxon>Viridiplantae</taxon>
        <taxon>Streptophyta</taxon>
        <taxon>Embryophyta</taxon>
        <taxon>Tracheophyta</taxon>
        <taxon>Spermatophyta</taxon>
        <taxon>Magnoliopsida</taxon>
        <taxon>eudicotyledons</taxon>
        <taxon>Gunneridae</taxon>
        <taxon>Pentapetalae</taxon>
        <taxon>asterids</taxon>
        <taxon>campanulids</taxon>
        <taxon>Asterales</taxon>
        <taxon>Asteraceae</taxon>
        <taxon>Asteroideae</taxon>
        <taxon>Heliantheae alliance</taxon>
        <taxon>Tageteae</taxon>
        <taxon>Tagetes</taxon>
    </lineage>
</organism>
<comment type="caution">
    <text evidence="1">The sequence shown here is derived from an EMBL/GenBank/DDBJ whole genome shotgun (WGS) entry which is preliminary data.</text>
</comment>
<dbReference type="Proteomes" id="UP001229421">
    <property type="component" value="Unassembled WGS sequence"/>
</dbReference>
<protein>
    <submittedName>
        <fullName evidence="1">Uncharacterized protein</fullName>
    </submittedName>
</protein>
<sequence length="72" mass="7853">MSEQGILYLGFIGLLGEYCPIFFKGGGNSYLIKNSWLYASSPITEISGCSSLAQLPSFSTTIDYSCLRSKNL</sequence>
<gene>
    <name evidence="1" type="ORF">QVD17_26733</name>
</gene>
<evidence type="ECO:0000313" key="1">
    <source>
        <dbReference type="EMBL" id="KAK1417603.1"/>
    </source>
</evidence>
<name>A0AAD8NR15_TARER</name>